<evidence type="ECO:0000313" key="2">
    <source>
        <dbReference type="EMBL" id="PRM87574.1"/>
    </source>
</evidence>
<dbReference type="Gene3D" id="1.10.30.50">
    <property type="match status" value="1"/>
</dbReference>
<sequence length="299" mass="35495">MFNIDYIDFDEDIYKKLIKTSRGKPRKKTSNIFPYYNKVIANIDDYIVNIPSLENTNSLFLSKNNVHNELYELYDSKSVEVKDLKKKIKDLTIKNPKTKEGLICPYCGIIRSVIHDLDHFMPRSKYPEFSILSNNLIYVCPTCNQDYKKDQFLDNSIPVIRKFLNPYYDNLDDEEIIKCNISSNEIILNIDFIANPNLNSTNPYLYKVTKNHIDSLNLNERYIQIIRKDLLEKFLNKFRDKSVTVHRQIRNFTNSEAKSFINDKIEELEENLKNNFELLFWKEFLNCTNYFNSIKGQQL</sequence>
<dbReference type="InterPro" id="IPR002711">
    <property type="entry name" value="HNH"/>
</dbReference>
<dbReference type="AlphaFoldDB" id="A0A2S9SLW4"/>
<dbReference type="RefSeq" id="WP_105909384.1">
    <property type="nucleotide sequence ID" value="NZ_NXGJ01000008.1"/>
</dbReference>
<reference evidence="2 3" key="1">
    <citation type="submission" date="2017-09" db="EMBL/GenBank/DDBJ databases">
        <title>Reassesment of A. cryaerophilus.</title>
        <authorList>
            <person name="Perez-Cataluna A."/>
            <person name="Collado L."/>
            <person name="Salgado O."/>
            <person name="Lefinanco V."/>
            <person name="Figueras M.J."/>
        </authorList>
    </citation>
    <scope>NUCLEOTIDE SEQUENCE [LARGE SCALE GENOMIC DNA]</scope>
    <source>
        <strain evidence="2 3">LMG 9861</strain>
    </source>
</reference>
<dbReference type="GO" id="GO:0008270">
    <property type="term" value="F:zinc ion binding"/>
    <property type="evidence" value="ECO:0007669"/>
    <property type="project" value="InterPro"/>
</dbReference>
<accession>A0A2S9SLW4</accession>
<evidence type="ECO:0000313" key="3">
    <source>
        <dbReference type="Proteomes" id="UP000239065"/>
    </source>
</evidence>
<dbReference type="GO" id="GO:0003676">
    <property type="term" value="F:nucleic acid binding"/>
    <property type="evidence" value="ECO:0007669"/>
    <property type="project" value="InterPro"/>
</dbReference>
<dbReference type="Pfam" id="PF01844">
    <property type="entry name" value="HNH"/>
    <property type="match status" value="1"/>
</dbReference>
<comment type="caution">
    <text evidence="2">The sequence shown here is derived from an EMBL/GenBank/DDBJ whole genome shotgun (WGS) entry which is preliminary data.</text>
</comment>
<dbReference type="GO" id="GO:0004519">
    <property type="term" value="F:endonuclease activity"/>
    <property type="evidence" value="ECO:0007669"/>
    <property type="project" value="InterPro"/>
</dbReference>
<gene>
    <name evidence="2" type="ORF">CJ669_07430</name>
</gene>
<dbReference type="EMBL" id="NXGJ01000008">
    <property type="protein sequence ID" value="PRM87574.1"/>
    <property type="molecule type" value="Genomic_DNA"/>
</dbReference>
<name>A0A2S9SLW4_9BACT</name>
<protein>
    <recommendedName>
        <fullName evidence="1">HNH domain-containing protein</fullName>
    </recommendedName>
</protein>
<organism evidence="2 3">
    <name type="scientific">Aliarcobacter cryaerophilus</name>
    <dbReference type="NCBI Taxonomy" id="28198"/>
    <lineage>
        <taxon>Bacteria</taxon>
        <taxon>Pseudomonadati</taxon>
        <taxon>Campylobacterota</taxon>
        <taxon>Epsilonproteobacteria</taxon>
        <taxon>Campylobacterales</taxon>
        <taxon>Arcobacteraceae</taxon>
        <taxon>Aliarcobacter</taxon>
    </lineage>
</organism>
<evidence type="ECO:0000259" key="1">
    <source>
        <dbReference type="Pfam" id="PF01844"/>
    </source>
</evidence>
<dbReference type="Proteomes" id="UP000239065">
    <property type="component" value="Unassembled WGS sequence"/>
</dbReference>
<proteinExistence type="predicted"/>
<feature type="domain" description="HNH" evidence="1">
    <location>
        <begin position="104"/>
        <end position="147"/>
    </location>
</feature>